<feature type="region of interest" description="Disordered" evidence="1">
    <location>
        <begin position="30"/>
        <end position="134"/>
    </location>
</feature>
<proteinExistence type="predicted"/>
<evidence type="ECO:0000256" key="2">
    <source>
        <dbReference type="SAM" id="Phobius"/>
    </source>
</evidence>
<protein>
    <submittedName>
        <fullName evidence="4">Uncharacterized protein</fullName>
    </submittedName>
</protein>
<keyword evidence="3" id="KW-1185">Reference proteome</keyword>
<accession>A0A914YSG3</accession>
<dbReference type="WBParaSite" id="PSU_v2.g2952.t1">
    <property type="protein sequence ID" value="PSU_v2.g2952.t1"/>
    <property type="gene ID" value="PSU_v2.g2952"/>
</dbReference>
<feature type="region of interest" description="Disordered" evidence="1">
    <location>
        <begin position="156"/>
        <end position="177"/>
    </location>
</feature>
<feature type="compositionally biased region" description="Basic and acidic residues" evidence="1">
    <location>
        <begin position="157"/>
        <end position="177"/>
    </location>
</feature>
<feature type="compositionally biased region" description="Basic and acidic residues" evidence="1">
    <location>
        <begin position="120"/>
        <end position="134"/>
    </location>
</feature>
<name>A0A914YSG3_9BILA</name>
<feature type="transmembrane region" description="Helical" evidence="2">
    <location>
        <begin position="6"/>
        <end position="27"/>
    </location>
</feature>
<organism evidence="3 4">
    <name type="scientific">Panagrolaimus superbus</name>
    <dbReference type="NCBI Taxonomy" id="310955"/>
    <lineage>
        <taxon>Eukaryota</taxon>
        <taxon>Metazoa</taxon>
        <taxon>Ecdysozoa</taxon>
        <taxon>Nematoda</taxon>
        <taxon>Chromadorea</taxon>
        <taxon>Rhabditida</taxon>
        <taxon>Tylenchina</taxon>
        <taxon>Panagrolaimomorpha</taxon>
        <taxon>Panagrolaimoidea</taxon>
        <taxon>Panagrolaimidae</taxon>
        <taxon>Panagrolaimus</taxon>
    </lineage>
</organism>
<dbReference type="Proteomes" id="UP000887577">
    <property type="component" value="Unplaced"/>
</dbReference>
<feature type="compositionally biased region" description="Basic and acidic residues" evidence="1">
    <location>
        <begin position="85"/>
        <end position="99"/>
    </location>
</feature>
<reference evidence="4" key="1">
    <citation type="submission" date="2022-11" db="UniProtKB">
        <authorList>
            <consortium name="WormBaseParasite"/>
        </authorList>
    </citation>
    <scope>IDENTIFICATION</scope>
</reference>
<evidence type="ECO:0000313" key="3">
    <source>
        <dbReference type="Proteomes" id="UP000887577"/>
    </source>
</evidence>
<sequence>MLEIYQWTLFILFTQINFAVLIIHGCAKKKKGDEPGKLPKYSMKGVGAGGGGGKDENNNNGQSPANTPQSDGKKAGGSSKSKKGSTKDAKKGDGNKEPAKGAVVPALNKDHLVPQVNDAVKTERKGDAGGDKQKLVSNPIVSAVTEQFPTVAQPVKEQIKTDKTQSEAHTDKTQKDA</sequence>
<evidence type="ECO:0000256" key="1">
    <source>
        <dbReference type="SAM" id="MobiDB-lite"/>
    </source>
</evidence>
<evidence type="ECO:0000313" key="4">
    <source>
        <dbReference type="WBParaSite" id="PSU_v2.g2952.t1"/>
    </source>
</evidence>
<dbReference type="AlphaFoldDB" id="A0A914YSG3"/>
<keyword evidence="2" id="KW-0472">Membrane</keyword>
<keyword evidence="2" id="KW-0812">Transmembrane</keyword>
<keyword evidence="2" id="KW-1133">Transmembrane helix</keyword>